<dbReference type="AlphaFoldDB" id="A0A6S6QQ20"/>
<evidence type="ECO:0000313" key="3">
    <source>
        <dbReference type="Proteomes" id="UP000515317"/>
    </source>
</evidence>
<organism evidence="2 3">
    <name type="scientific">Terrihabitans soli</name>
    <dbReference type="NCBI Taxonomy" id="708113"/>
    <lineage>
        <taxon>Bacteria</taxon>
        <taxon>Pseudomonadati</taxon>
        <taxon>Pseudomonadota</taxon>
        <taxon>Alphaproteobacteria</taxon>
        <taxon>Hyphomicrobiales</taxon>
        <taxon>Terrihabitans</taxon>
    </lineage>
</organism>
<name>A0A6S6QQ20_9HYPH</name>
<proteinExistence type="predicted"/>
<reference evidence="2 3" key="1">
    <citation type="submission" date="2020-08" db="EMBL/GenBank/DDBJ databases">
        <title>Genome sequence of Rhizobiales bacterium strain IZ6.</title>
        <authorList>
            <person name="Nakai R."/>
            <person name="Naganuma T."/>
        </authorList>
    </citation>
    <scope>NUCLEOTIDE SEQUENCE [LARGE SCALE GENOMIC DNA]</scope>
    <source>
        <strain evidence="2 3">IZ6</strain>
    </source>
</reference>
<feature type="compositionally biased region" description="Basic and acidic residues" evidence="1">
    <location>
        <begin position="724"/>
        <end position="733"/>
    </location>
</feature>
<dbReference type="RefSeq" id="WP_222876707.1">
    <property type="nucleotide sequence ID" value="NZ_AP023361.1"/>
</dbReference>
<gene>
    <name evidence="2" type="ORF">IZ6_07820</name>
</gene>
<dbReference type="Proteomes" id="UP000515317">
    <property type="component" value="Chromosome"/>
</dbReference>
<protein>
    <submittedName>
        <fullName evidence="2">Uncharacterized protein</fullName>
    </submittedName>
</protein>
<keyword evidence="3" id="KW-1185">Reference proteome</keyword>
<feature type="compositionally biased region" description="Gly residues" evidence="1">
    <location>
        <begin position="738"/>
        <end position="776"/>
    </location>
</feature>
<dbReference type="KEGG" id="tso:IZ6_07820"/>
<dbReference type="EMBL" id="AP023361">
    <property type="protein sequence ID" value="BCJ90047.1"/>
    <property type="molecule type" value="Genomic_DNA"/>
</dbReference>
<feature type="region of interest" description="Disordered" evidence="1">
    <location>
        <begin position="653"/>
        <end position="779"/>
    </location>
</feature>
<evidence type="ECO:0000313" key="2">
    <source>
        <dbReference type="EMBL" id="BCJ90047.1"/>
    </source>
</evidence>
<sequence length="801" mass="84875">MSSAIKCFNTRKTCPVLNDFDEEVFTVRFSEASDHYPSAEIEALPAIENVSFTASIVSLGENLGTRASLVITFSDFPYSDSGGFDKYLADRPYNPYEQGTFFGKLRGRHRSLRGKAIRWIKGEVGQTLDQMEIRHFFVDSFEGPSPEGKFTITAKDALKFADDERSQAPRIIDGFLNGAIDADDVTAVLSPAGIGNEKYPAASTGSPSTHYFAIFGGNEVVKVTNRSGDTLTILRGQRNTPAVAHEAQDRVQLPFFHESELPEVILKDLLVNYCGLSEDFIPFESWQAESATKLSQVYTVFIGDPTGCNKLISELVQVCGLAVFWDDLAAQIRFQVLGVIATDAALFDRSNIIENTLQISDAPERRASQVLVYFAPINPLKSVEDPENYRSIANVFSLDAEEDYGSPAVKKIFARWIADFGRQPAERVGAIQLGRFVDPPRQIQLAVHREEFVPPVLGGGYQVMDPICLQDETGAPVSVPIQVTRLIPTPDRYIVEASEMLFTVLDDFDPTDRSIIIEGNRYNVDLRDAYNQLYPDPSPGNTVTCIIEENVIVGSLNADLPSFDIGTWPSEAGTATRSSGSPVLTALSFNAVTAGLAPGMFVRGTGIQTGSKIVSVDSSSQITLDKNAQSSGSGGAVTVWTVILNVINRGRFEGKGGDGGKGSTSPQNGGPGGTALKARTPFNLDNSEGEGWGGGGGGGDGGAIDLRARGGGGGAGATPGLGAPDRDGVKRAQDGTTESGGFGGSLDSAGGRGGDPGQPGQLGPGPGPDRGAGGPAGLAIDGVSYVNFVGASGDLRGAQTN</sequence>
<evidence type="ECO:0000256" key="1">
    <source>
        <dbReference type="SAM" id="MobiDB-lite"/>
    </source>
</evidence>
<feature type="compositionally biased region" description="Gly residues" evidence="1">
    <location>
        <begin position="690"/>
        <end position="702"/>
    </location>
</feature>
<feature type="compositionally biased region" description="Gly residues" evidence="1">
    <location>
        <begin position="709"/>
        <end position="719"/>
    </location>
</feature>
<accession>A0A6S6QQ20</accession>